<dbReference type="AlphaFoldDB" id="A0A1I7YYP9"/>
<feature type="region of interest" description="Disordered" evidence="1">
    <location>
        <begin position="38"/>
        <end position="66"/>
    </location>
</feature>
<feature type="transmembrane region" description="Helical" evidence="2">
    <location>
        <begin position="138"/>
        <end position="156"/>
    </location>
</feature>
<sequence>MLKVVHKCRPFKLMFNLPTLFVYKDDYLDIHVKDLKPDERNEESGVGPYAMDNVADDDGNQREKEFNDKVNGQNINASHDRATMERSKEDESLGTNINEEVGQTVADNVTVLNEDATEDNNITTEMANIEKEFRRKMFLFPILATITFAVIFIVVWCWCWCCGKSKNVGKVATNTSNVYKYLVVKTQDKERELLKQ</sequence>
<organism evidence="3 4">
    <name type="scientific">Steinernema glaseri</name>
    <dbReference type="NCBI Taxonomy" id="37863"/>
    <lineage>
        <taxon>Eukaryota</taxon>
        <taxon>Metazoa</taxon>
        <taxon>Ecdysozoa</taxon>
        <taxon>Nematoda</taxon>
        <taxon>Chromadorea</taxon>
        <taxon>Rhabditida</taxon>
        <taxon>Tylenchina</taxon>
        <taxon>Panagrolaimomorpha</taxon>
        <taxon>Strongyloidoidea</taxon>
        <taxon>Steinernematidae</taxon>
        <taxon>Steinernema</taxon>
    </lineage>
</organism>
<dbReference type="WBParaSite" id="L893_g21034.t3">
    <property type="protein sequence ID" value="L893_g21034.t3"/>
    <property type="gene ID" value="L893_g21034"/>
</dbReference>
<protein>
    <submittedName>
        <fullName evidence="4">Transmembrane protein</fullName>
    </submittedName>
</protein>
<keyword evidence="2" id="KW-0812">Transmembrane</keyword>
<reference evidence="4" key="1">
    <citation type="submission" date="2016-11" db="UniProtKB">
        <authorList>
            <consortium name="WormBaseParasite"/>
        </authorList>
    </citation>
    <scope>IDENTIFICATION</scope>
</reference>
<evidence type="ECO:0000256" key="1">
    <source>
        <dbReference type="SAM" id="MobiDB-lite"/>
    </source>
</evidence>
<proteinExistence type="predicted"/>
<accession>A0A1I7YYP9</accession>
<evidence type="ECO:0000313" key="3">
    <source>
        <dbReference type="Proteomes" id="UP000095287"/>
    </source>
</evidence>
<dbReference type="Proteomes" id="UP000095287">
    <property type="component" value="Unplaced"/>
</dbReference>
<name>A0A1I7YYP9_9BILA</name>
<evidence type="ECO:0000313" key="4">
    <source>
        <dbReference type="WBParaSite" id="L893_g21034.t3"/>
    </source>
</evidence>
<keyword evidence="3" id="KW-1185">Reference proteome</keyword>
<keyword evidence="2" id="KW-0472">Membrane</keyword>
<keyword evidence="2" id="KW-1133">Transmembrane helix</keyword>
<evidence type="ECO:0000256" key="2">
    <source>
        <dbReference type="SAM" id="Phobius"/>
    </source>
</evidence>